<accession>A0A2T4UXZ3</accession>
<keyword evidence="3" id="KW-1185">Reference proteome</keyword>
<organism evidence="2 3">
    <name type="scientific">Rathayibacter caricis DSM 15933</name>
    <dbReference type="NCBI Taxonomy" id="1328867"/>
    <lineage>
        <taxon>Bacteria</taxon>
        <taxon>Bacillati</taxon>
        <taxon>Actinomycetota</taxon>
        <taxon>Actinomycetes</taxon>
        <taxon>Micrococcales</taxon>
        <taxon>Microbacteriaceae</taxon>
        <taxon>Rathayibacter</taxon>
    </lineage>
</organism>
<evidence type="ECO:0000313" key="2">
    <source>
        <dbReference type="EMBL" id="PTL74380.1"/>
    </source>
</evidence>
<feature type="transmembrane region" description="Helical" evidence="1">
    <location>
        <begin position="286"/>
        <end position="304"/>
    </location>
</feature>
<feature type="transmembrane region" description="Helical" evidence="1">
    <location>
        <begin position="134"/>
        <end position="154"/>
    </location>
</feature>
<feature type="transmembrane region" description="Helical" evidence="1">
    <location>
        <begin position="166"/>
        <end position="187"/>
    </location>
</feature>
<keyword evidence="1" id="KW-0812">Transmembrane</keyword>
<name>A0A2T4UXZ3_9MICO</name>
<feature type="transmembrane region" description="Helical" evidence="1">
    <location>
        <begin position="21"/>
        <end position="46"/>
    </location>
</feature>
<feature type="transmembrane region" description="Helical" evidence="1">
    <location>
        <begin position="310"/>
        <end position="329"/>
    </location>
</feature>
<feature type="transmembrane region" description="Helical" evidence="1">
    <location>
        <begin position="434"/>
        <end position="459"/>
    </location>
</feature>
<comment type="caution">
    <text evidence="2">The sequence shown here is derived from an EMBL/GenBank/DDBJ whole genome shotgun (WGS) entry which is preliminary data.</text>
</comment>
<feature type="transmembrane region" description="Helical" evidence="1">
    <location>
        <begin position="350"/>
        <end position="373"/>
    </location>
</feature>
<feature type="transmembrane region" description="Helical" evidence="1">
    <location>
        <begin position="58"/>
        <end position="77"/>
    </location>
</feature>
<proteinExistence type="predicted"/>
<sequence length="468" mass="46163">MNRIRAVRALHRSRSDHRDHAYSGYLAALTVLVVVLPVLRALALLAGDPAPALAGLELPVVVGVVAGLLLPAAVLLGRVRGPAVDEPHPTAVLLDTDLPRRLVLRRPVALSSASVVLAGTGGAVLIAVATESSLPLAAGAGAAGAAVLAVAWLAGECLPPRWSAGLAAATALAVLLPVGPGVVVSAALTGSDLSAAIALALSASLALAMVPRLLDAVRGPLVLAQSRQWRATRDRGAIGEVADALEGYRARPRRLRGLSAVRIAPFVLAVPVRDAVGALRTPGRSLAGAAALAAAGVALAAAAVAPPSQLALPAVLAGVLAYCGAGVWSDGFRHAAATAGQPALLAPAPLDLLLLHGILPLVLAVGLVVLAAVLASGPWAPAAAVAVVAVAARAMDATRGPLPPSLLGPVPLPIGDGAGAVVLLWNLAGVLVTGAAAVGVAAAPGLVAAVPPVVLACLLTARRRLARA</sequence>
<evidence type="ECO:0000256" key="1">
    <source>
        <dbReference type="SAM" id="Phobius"/>
    </source>
</evidence>
<dbReference type="AlphaFoldDB" id="A0A2T4UXZ3"/>
<keyword evidence="1" id="KW-1133">Transmembrane helix</keyword>
<dbReference type="RefSeq" id="WP_107575545.1">
    <property type="nucleotide sequence ID" value="NZ_PZPL01000001.1"/>
</dbReference>
<gene>
    <name evidence="2" type="ORF">C1I63_17155</name>
</gene>
<dbReference type="Proteomes" id="UP000241085">
    <property type="component" value="Unassembled WGS sequence"/>
</dbReference>
<dbReference type="EMBL" id="PZPL01000001">
    <property type="protein sequence ID" value="PTL74380.1"/>
    <property type="molecule type" value="Genomic_DNA"/>
</dbReference>
<feature type="transmembrane region" description="Helical" evidence="1">
    <location>
        <begin position="108"/>
        <end position="128"/>
    </location>
</feature>
<keyword evidence="1" id="KW-0472">Membrane</keyword>
<evidence type="ECO:0000313" key="3">
    <source>
        <dbReference type="Proteomes" id="UP000241085"/>
    </source>
</evidence>
<protein>
    <submittedName>
        <fullName evidence="2">Uncharacterized protein</fullName>
    </submittedName>
</protein>
<reference evidence="2 3" key="1">
    <citation type="submission" date="2018-03" db="EMBL/GenBank/DDBJ databases">
        <title>Bacteriophage NCPPB3778 and a type I-E CRISPR drive the evolution of the US Biological Select Agent, Rathayibacter toxicus.</title>
        <authorList>
            <person name="Davis E.W.II."/>
            <person name="Tabima J.F."/>
            <person name="Weisberg A.J."/>
            <person name="Dantas Lopes L."/>
            <person name="Wiseman M.S."/>
            <person name="Wiseman M.S."/>
            <person name="Pupko T."/>
            <person name="Belcher M.S."/>
            <person name="Sechler A.J."/>
            <person name="Tancos M.A."/>
            <person name="Schroeder B.K."/>
            <person name="Murray T.D."/>
            <person name="Luster D.G."/>
            <person name="Schneider W.L."/>
            <person name="Rogers E."/>
            <person name="Andreote F.D."/>
            <person name="Grunwald N.J."/>
            <person name="Putnam M.L."/>
            <person name="Chang J.H."/>
        </authorList>
    </citation>
    <scope>NUCLEOTIDE SEQUENCE [LARGE SCALE GENOMIC DNA]</scope>
    <source>
        <strain evidence="2 3">DSM 15933</strain>
    </source>
</reference>
<feature type="transmembrane region" description="Helical" evidence="1">
    <location>
        <begin position="193"/>
        <end position="214"/>
    </location>
</feature>